<evidence type="ECO:0000256" key="5">
    <source>
        <dbReference type="ARBA" id="ARBA00022989"/>
    </source>
</evidence>
<evidence type="ECO:0000256" key="1">
    <source>
        <dbReference type="ARBA" id="ARBA00004651"/>
    </source>
</evidence>
<dbReference type="Gene3D" id="1.10.3720.10">
    <property type="entry name" value="MetI-like"/>
    <property type="match status" value="1"/>
</dbReference>
<dbReference type="Pfam" id="PF00528">
    <property type="entry name" value="BPD_transp_1"/>
    <property type="match status" value="1"/>
</dbReference>
<evidence type="ECO:0000256" key="3">
    <source>
        <dbReference type="ARBA" id="ARBA00022475"/>
    </source>
</evidence>
<dbReference type="AlphaFoldDB" id="W4V4W9"/>
<keyword evidence="4 7" id="KW-0812">Transmembrane</keyword>
<dbReference type="SUPFAM" id="SSF161098">
    <property type="entry name" value="MetI-like"/>
    <property type="match status" value="1"/>
</dbReference>
<dbReference type="PANTHER" id="PTHR30151">
    <property type="entry name" value="ALKANE SULFONATE ABC TRANSPORTER-RELATED, MEMBRANE SUBUNIT"/>
    <property type="match status" value="1"/>
</dbReference>
<evidence type="ECO:0000256" key="7">
    <source>
        <dbReference type="RuleBase" id="RU363032"/>
    </source>
</evidence>
<name>W4V4W9_9FIRM</name>
<evidence type="ECO:0000259" key="8">
    <source>
        <dbReference type="PROSITE" id="PS50928"/>
    </source>
</evidence>
<comment type="similarity">
    <text evidence="7">Belongs to the binding-protein-dependent transport system permease family.</text>
</comment>
<feature type="transmembrane region" description="Helical" evidence="7">
    <location>
        <begin position="71"/>
        <end position="92"/>
    </location>
</feature>
<proteinExistence type="inferred from homology"/>
<comment type="subcellular location">
    <subcellularLocation>
        <location evidence="1 7">Cell membrane</location>
        <topology evidence="1 7">Multi-pass membrane protein</topology>
    </subcellularLocation>
</comment>
<dbReference type="PANTHER" id="PTHR30151:SF0">
    <property type="entry name" value="ABC TRANSPORTER PERMEASE PROTEIN MJ0413-RELATED"/>
    <property type="match status" value="1"/>
</dbReference>
<feature type="transmembrane region" description="Helical" evidence="7">
    <location>
        <begin position="14"/>
        <end position="35"/>
    </location>
</feature>
<dbReference type="STRING" id="1294263.JCM21531_1640"/>
<dbReference type="EMBL" id="BAVR01000015">
    <property type="protein sequence ID" value="GAE88212.1"/>
    <property type="molecule type" value="Genomic_DNA"/>
</dbReference>
<sequence>MKISILKNNVFKELIYTVVSIIAMLIIWKIVSVVVNKEVLIPSPEVTLREIIRIVESPAFFGSVLNTSKRAIIGFLIALGTGMLFGMLGGLFKAIYYLLRPFVLIIKAVPTMAMILLTLIWLESEKAPILVGFVVIFPIIYENVVQGIRNVDSKLVEMMKVYNINKLDTIKELYIPSIVSYLNGAMSAAAALNLKIVIAAEVLSQPKLSMGTSFQMEKANLNTAGVFAWSLIAIFMAGVFEQMLRITKIARNGKTLHHEQ</sequence>
<feature type="transmembrane region" description="Helical" evidence="7">
    <location>
        <begin position="104"/>
        <end position="122"/>
    </location>
</feature>
<feature type="transmembrane region" description="Helical" evidence="7">
    <location>
        <begin position="219"/>
        <end position="240"/>
    </location>
</feature>
<dbReference type="CDD" id="cd06261">
    <property type="entry name" value="TM_PBP2"/>
    <property type="match status" value="1"/>
</dbReference>
<keyword evidence="10" id="KW-1185">Reference proteome</keyword>
<evidence type="ECO:0000256" key="2">
    <source>
        <dbReference type="ARBA" id="ARBA00022448"/>
    </source>
</evidence>
<keyword evidence="3" id="KW-1003">Cell membrane</keyword>
<organism evidence="9 10">
    <name type="scientific">Acetivibrio straminisolvens JCM 21531</name>
    <dbReference type="NCBI Taxonomy" id="1294263"/>
    <lineage>
        <taxon>Bacteria</taxon>
        <taxon>Bacillati</taxon>
        <taxon>Bacillota</taxon>
        <taxon>Clostridia</taxon>
        <taxon>Eubacteriales</taxon>
        <taxon>Oscillospiraceae</taxon>
        <taxon>Acetivibrio</taxon>
    </lineage>
</organism>
<evidence type="ECO:0000313" key="9">
    <source>
        <dbReference type="EMBL" id="GAE88212.1"/>
    </source>
</evidence>
<evidence type="ECO:0000256" key="6">
    <source>
        <dbReference type="ARBA" id="ARBA00023136"/>
    </source>
</evidence>
<dbReference type="InterPro" id="IPR035906">
    <property type="entry name" value="MetI-like_sf"/>
</dbReference>
<protein>
    <submittedName>
        <fullName evidence="9">ABC-type nitrate/sulfonate/bicarbonate transport system</fullName>
    </submittedName>
</protein>
<dbReference type="OrthoDB" id="308958at2"/>
<evidence type="ECO:0000313" key="10">
    <source>
        <dbReference type="Proteomes" id="UP000019109"/>
    </source>
</evidence>
<evidence type="ECO:0000256" key="4">
    <source>
        <dbReference type="ARBA" id="ARBA00022692"/>
    </source>
</evidence>
<gene>
    <name evidence="9" type="ORF">JCM21531_1640</name>
</gene>
<dbReference type="RefSeq" id="WP_054847019.1">
    <property type="nucleotide sequence ID" value="NZ_BAVR01000015.1"/>
</dbReference>
<dbReference type="Proteomes" id="UP000019109">
    <property type="component" value="Unassembled WGS sequence"/>
</dbReference>
<feature type="domain" description="ABC transmembrane type-1" evidence="8">
    <location>
        <begin position="64"/>
        <end position="244"/>
    </location>
</feature>
<accession>W4V4W9</accession>
<keyword evidence="6 7" id="KW-0472">Membrane</keyword>
<dbReference type="GO" id="GO:0005886">
    <property type="term" value="C:plasma membrane"/>
    <property type="evidence" value="ECO:0007669"/>
    <property type="project" value="UniProtKB-SubCell"/>
</dbReference>
<dbReference type="GO" id="GO:0055085">
    <property type="term" value="P:transmembrane transport"/>
    <property type="evidence" value="ECO:0007669"/>
    <property type="project" value="InterPro"/>
</dbReference>
<feature type="transmembrane region" description="Helical" evidence="7">
    <location>
        <begin position="173"/>
        <end position="199"/>
    </location>
</feature>
<reference evidence="9" key="1">
    <citation type="journal article" date="2014" name="Genome Announc.">
        <title>Draft Genome Sequence of Clostridium straminisolvens Strain JCM 21531T, Isolated from a Cellulose-Degrading Bacterial Community.</title>
        <authorList>
            <person name="Yuki M."/>
            <person name="Oshima K."/>
            <person name="Suda W."/>
            <person name="Sakamoto M."/>
            <person name="Kitamura K."/>
            <person name="Iida T."/>
            <person name="Hattori M."/>
            <person name="Ohkuma M."/>
        </authorList>
    </citation>
    <scope>NUCLEOTIDE SEQUENCE [LARGE SCALE GENOMIC DNA]</scope>
    <source>
        <strain evidence="9">JCM 21531</strain>
    </source>
</reference>
<dbReference type="InterPro" id="IPR000515">
    <property type="entry name" value="MetI-like"/>
</dbReference>
<feature type="transmembrane region" description="Helical" evidence="7">
    <location>
        <begin position="128"/>
        <end position="145"/>
    </location>
</feature>
<comment type="caution">
    <text evidence="9">The sequence shown here is derived from an EMBL/GenBank/DDBJ whole genome shotgun (WGS) entry which is preliminary data.</text>
</comment>
<keyword evidence="5 7" id="KW-1133">Transmembrane helix</keyword>
<dbReference type="PROSITE" id="PS50928">
    <property type="entry name" value="ABC_TM1"/>
    <property type="match status" value="1"/>
</dbReference>
<keyword evidence="2 7" id="KW-0813">Transport</keyword>